<accession>A0A1V5SJR9</accession>
<reference evidence="2" key="1">
    <citation type="submission" date="2017-02" db="EMBL/GenBank/DDBJ databases">
        <title>Delving into the versatile metabolic prowess of the omnipresent phylum Bacteroidetes.</title>
        <authorList>
            <person name="Nobu M.K."/>
            <person name="Mei R."/>
            <person name="Narihiro T."/>
            <person name="Kuroda K."/>
            <person name="Liu W.-T."/>
        </authorList>
    </citation>
    <scope>NUCLEOTIDE SEQUENCE</scope>
    <source>
        <strain evidence="2">ADurb.Bin276</strain>
    </source>
</reference>
<gene>
    <name evidence="2" type="ORF">BWY41_01931</name>
</gene>
<protein>
    <submittedName>
        <fullName evidence="2">Uncharacterized protein</fullName>
    </submittedName>
</protein>
<evidence type="ECO:0000256" key="1">
    <source>
        <dbReference type="SAM" id="Phobius"/>
    </source>
</evidence>
<comment type="caution">
    <text evidence="2">The sequence shown here is derived from an EMBL/GenBank/DDBJ whole genome shotgun (WGS) entry which is preliminary data.</text>
</comment>
<name>A0A1V5SJR9_9BACT</name>
<keyword evidence="1" id="KW-0812">Transmembrane</keyword>
<evidence type="ECO:0000313" key="2">
    <source>
        <dbReference type="EMBL" id="OQA54727.1"/>
    </source>
</evidence>
<dbReference type="Proteomes" id="UP000485569">
    <property type="component" value="Unassembled WGS sequence"/>
</dbReference>
<feature type="transmembrane region" description="Helical" evidence="1">
    <location>
        <begin position="7"/>
        <end position="28"/>
    </location>
</feature>
<keyword evidence="1" id="KW-1133">Transmembrane helix</keyword>
<sequence length="261" mass="28235">MSLKFYHFLKILILIVLVVSLVGFAFLMNSCTPEVCTTWSQFCVATLIGAPSSNEINECPSEVLICPGETAVLYWNVSSDVTSIKITSEFGTTYGPFTATSGSQYVSPLVTTRYTLTAEGKCKSENTVTVHVVAGGETQTLLAKGSPETGVWVVDISPVTTSTSIIVSLIKTLPCTDGSFWNKWGLKKTDLDSTVTFLDVTDVDTSANDIPLVGSWEFTPKDASYQKDTACFLVTIKCTEVYPTPTPSPFPPYSPPPPTHQ</sequence>
<dbReference type="AlphaFoldDB" id="A0A1V5SJR9"/>
<organism evidence="2">
    <name type="scientific">Candidatus Atribacter allofermentans</name>
    <dbReference type="NCBI Taxonomy" id="1852833"/>
    <lineage>
        <taxon>Bacteria</taxon>
        <taxon>Pseudomonadati</taxon>
        <taxon>Atribacterota</taxon>
        <taxon>Atribacteria</taxon>
        <taxon>Atribacterales</taxon>
        <taxon>Atribacteraceae</taxon>
        <taxon>Atribacter</taxon>
    </lineage>
</organism>
<dbReference type="EMBL" id="MWBQ01000199">
    <property type="protein sequence ID" value="OQA54727.1"/>
    <property type="molecule type" value="Genomic_DNA"/>
</dbReference>
<proteinExistence type="predicted"/>
<keyword evidence="1" id="KW-0472">Membrane</keyword>